<dbReference type="OrthoDB" id="951812at2"/>
<keyword evidence="2" id="KW-1185">Reference proteome</keyword>
<organism evidence="1 2">
    <name type="scientific">Terrimesophilobacter mesophilus</name>
    <dbReference type="NCBI Taxonomy" id="433647"/>
    <lineage>
        <taxon>Bacteria</taxon>
        <taxon>Bacillati</taxon>
        <taxon>Actinomycetota</taxon>
        <taxon>Actinomycetes</taxon>
        <taxon>Micrococcales</taxon>
        <taxon>Microbacteriaceae</taxon>
        <taxon>Terrimesophilobacter</taxon>
    </lineage>
</organism>
<protein>
    <recommendedName>
        <fullName evidence="3">Lipocalin-like domain-containing protein</fullName>
    </recommendedName>
</protein>
<accession>A0A4R8V9F0</accession>
<name>A0A4R8V9F0_9MICO</name>
<evidence type="ECO:0008006" key="3">
    <source>
        <dbReference type="Google" id="ProtNLM"/>
    </source>
</evidence>
<dbReference type="RefSeq" id="WP_104095013.1">
    <property type="nucleotide sequence ID" value="NZ_JACHBP010000001.1"/>
</dbReference>
<dbReference type="AlphaFoldDB" id="A0A4R8V9F0"/>
<dbReference type="EMBL" id="SOFI01000003">
    <property type="protein sequence ID" value="TFB79135.1"/>
    <property type="molecule type" value="Genomic_DNA"/>
</dbReference>
<proteinExistence type="predicted"/>
<dbReference type="Proteomes" id="UP000298488">
    <property type="component" value="Unassembled WGS sequence"/>
</dbReference>
<gene>
    <name evidence="1" type="ORF">E3N84_03115</name>
</gene>
<evidence type="ECO:0000313" key="2">
    <source>
        <dbReference type="Proteomes" id="UP000298488"/>
    </source>
</evidence>
<reference evidence="1 2" key="1">
    <citation type="submission" date="2019-03" db="EMBL/GenBank/DDBJ databases">
        <title>Genomics of glacier-inhabiting Cryobacterium strains.</title>
        <authorList>
            <person name="Liu Q."/>
            <person name="Xin Y.-H."/>
        </authorList>
    </citation>
    <scope>NUCLEOTIDE SEQUENCE [LARGE SCALE GENOMIC DNA]</scope>
    <source>
        <strain evidence="1 2">CGMCC 1.10440</strain>
    </source>
</reference>
<evidence type="ECO:0000313" key="1">
    <source>
        <dbReference type="EMBL" id="TFB79135.1"/>
    </source>
</evidence>
<sequence length="157" mass="17446">MGITLDQAEIARVLEGSWSIGASNIASWVDGSRREPHLRFTVAGSEPLVLLEEQTFVASDGKERTITVTNRFAHGRFTSKSRMLGPMSRWTLGGSDAESTVIVIRMTHERGGQDGLLVLVREDAQRTELRANIATNFERFELGPEDFASLTWLPMPE</sequence>
<comment type="caution">
    <text evidence="1">The sequence shown here is derived from an EMBL/GenBank/DDBJ whole genome shotgun (WGS) entry which is preliminary data.</text>
</comment>